<reference evidence="1 3" key="1">
    <citation type="submission" date="2020-01" db="EMBL/GenBank/DDBJ databases">
        <authorList>
            <consortium name="DOE Joint Genome Institute"/>
            <person name="Haridas S."/>
            <person name="Albert R."/>
            <person name="Binder M."/>
            <person name="Bloem J."/>
            <person name="Labutti K."/>
            <person name="Salamov A."/>
            <person name="Andreopoulos B."/>
            <person name="Baker S.E."/>
            <person name="Barry K."/>
            <person name="Bills G."/>
            <person name="Bluhm B.H."/>
            <person name="Cannon C."/>
            <person name="Castanera R."/>
            <person name="Culley D.E."/>
            <person name="Daum C."/>
            <person name="Ezra D."/>
            <person name="Gonzalez J.B."/>
            <person name="Henrissat B."/>
            <person name="Kuo A."/>
            <person name="Liang C."/>
            <person name="Lipzen A."/>
            <person name="Lutzoni F."/>
            <person name="Magnuson J."/>
            <person name="Mondo S."/>
            <person name="Nolan M."/>
            <person name="Ohm R."/>
            <person name="Pangilinan J."/>
            <person name="Park H.-J."/>
            <person name="Ramirez L."/>
            <person name="Alfaro M."/>
            <person name="Sun H."/>
            <person name="Tritt A."/>
            <person name="Yoshinaga Y."/>
            <person name="Zwiers L.-H."/>
            <person name="Turgeon B.G."/>
            <person name="Goodwin S.B."/>
            <person name="Spatafora J.W."/>
            <person name="Crous P.W."/>
            <person name="Grigoriev I.V."/>
        </authorList>
    </citation>
    <scope>NUCLEOTIDE SEQUENCE</scope>
    <source>
        <strain evidence="1 3">CBS 781.70</strain>
    </source>
</reference>
<sequence length="212" mass="23489">MALHPVHARSRGRGSADVQLLAYASCVGNGLGAGESGAEDTSLAFTLGVVYTILYRCSREITLSDHRQNQTVSSKTSYRYTFGTIQNRVSQWTAAFNPSNRIPLSKFPDAVLRKAAMYHAGKMVIDNGIPRAMTVSKVCHFELGHVDRINLRIQNYTARQFHRCPPFSTTMDVPPRCRLPVAASASLTQDDRLPILHNRSPRHLLLRVSAPS</sequence>
<protein>
    <submittedName>
        <fullName evidence="1 3">Uncharacterized protein</fullName>
    </submittedName>
</protein>
<evidence type="ECO:0000313" key="2">
    <source>
        <dbReference type="Proteomes" id="UP000504638"/>
    </source>
</evidence>
<dbReference type="AlphaFoldDB" id="A0A6G1GB85"/>
<dbReference type="EMBL" id="ML975152">
    <property type="protein sequence ID" value="KAF1815242.1"/>
    <property type="molecule type" value="Genomic_DNA"/>
</dbReference>
<dbReference type="RefSeq" id="XP_033536873.1">
    <property type="nucleotide sequence ID" value="XM_033677997.1"/>
</dbReference>
<accession>A0A6G1GB85</accession>
<name>A0A6G1GB85_9PEZI</name>
<proteinExistence type="predicted"/>
<organism evidence="1">
    <name type="scientific">Eremomyces bilateralis CBS 781.70</name>
    <dbReference type="NCBI Taxonomy" id="1392243"/>
    <lineage>
        <taxon>Eukaryota</taxon>
        <taxon>Fungi</taxon>
        <taxon>Dikarya</taxon>
        <taxon>Ascomycota</taxon>
        <taxon>Pezizomycotina</taxon>
        <taxon>Dothideomycetes</taxon>
        <taxon>Dothideomycetes incertae sedis</taxon>
        <taxon>Eremomycetales</taxon>
        <taxon>Eremomycetaceae</taxon>
        <taxon>Eremomyces</taxon>
    </lineage>
</organism>
<gene>
    <name evidence="1 3" type="ORF">P152DRAFT_447476</name>
</gene>
<evidence type="ECO:0000313" key="1">
    <source>
        <dbReference type="EMBL" id="KAF1815242.1"/>
    </source>
</evidence>
<dbReference type="Proteomes" id="UP000504638">
    <property type="component" value="Unplaced"/>
</dbReference>
<reference evidence="3" key="2">
    <citation type="submission" date="2020-04" db="EMBL/GenBank/DDBJ databases">
        <authorList>
            <consortium name="NCBI Genome Project"/>
        </authorList>
    </citation>
    <scope>NUCLEOTIDE SEQUENCE</scope>
    <source>
        <strain evidence="3">CBS 781.70</strain>
    </source>
</reference>
<keyword evidence="2" id="KW-1185">Reference proteome</keyword>
<evidence type="ECO:0000313" key="3">
    <source>
        <dbReference type="RefSeq" id="XP_033536873.1"/>
    </source>
</evidence>
<dbReference type="GeneID" id="54418567"/>
<reference evidence="3" key="3">
    <citation type="submission" date="2025-04" db="UniProtKB">
        <authorList>
            <consortium name="RefSeq"/>
        </authorList>
    </citation>
    <scope>IDENTIFICATION</scope>
    <source>
        <strain evidence="3">CBS 781.70</strain>
    </source>
</reference>